<dbReference type="OrthoDB" id="4849240at2759"/>
<dbReference type="AlphaFoldDB" id="A0A9P6LLV5"/>
<reference evidence="2" key="2">
    <citation type="submission" date="2020-11" db="EMBL/GenBank/DDBJ databases">
        <title>Whole genome sequencing of Colletotrichum sp.</title>
        <authorList>
            <person name="Li H."/>
        </authorList>
    </citation>
    <scope>NUCLEOTIDE SEQUENCE</scope>
    <source>
        <strain evidence="2">CkLH20</strain>
    </source>
</reference>
<feature type="compositionally biased region" description="Low complexity" evidence="1">
    <location>
        <begin position="86"/>
        <end position="99"/>
    </location>
</feature>
<feature type="region of interest" description="Disordered" evidence="1">
    <location>
        <begin position="73"/>
        <end position="148"/>
    </location>
</feature>
<dbReference type="RefSeq" id="XP_038746423.1">
    <property type="nucleotide sequence ID" value="XM_038888526.1"/>
</dbReference>
<keyword evidence="3" id="KW-1185">Reference proteome</keyword>
<reference evidence="2" key="1">
    <citation type="submission" date="2020-03" db="EMBL/GenBank/DDBJ databases">
        <authorList>
            <person name="He L."/>
        </authorList>
    </citation>
    <scope>NUCLEOTIDE SEQUENCE</scope>
    <source>
        <strain evidence="2">CkLH20</strain>
    </source>
</reference>
<dbReference type="GeneID" id="62161600"/>
<proteinExistence type="predicted"/>
<feature type="compositionally biased region" description="Basic and acidic residues" evidence="1">
    <location>
        <begin position="73"/>
        <end position="84"/>
    </location>
</feature>
<evidence type="ECO:0000256" key="1">
    <source>
        <dbReference type="SAM" id="MobiDB-lite"/>
    </source>
</evidence>
<evidence type="ECO:0000313" key="2">
    <source>
        <dbReference type="EMBL" id="KAF9876962.1"/>
    </source>
</evidence>
<dbReference type="EMBL" id="JAATWM020000016">
    <property type="protein sequence ID" value="KAF9876962.1"/>
    <property type="molecule type" value="Genomic_DNA"/>
</dbReference>
<organism evidence="2 3">
    <name type="scientific">Colletotrichum karsti</name>
    <dbReference type="NCBI Taxonomy" id="1095194"/>
    <lineage>
        <taxon>Eukaryota</taxon>
        <taxon>Fungi</taxon>
        <taxon>Dikarya</taxon>
        <taxon>Ascomycota</taxon>
        <taxon>Pezizomycotina</taxon>
        <taxon>Sordariomycetes</taxon>
        <taxon>Hypocreomycetidae</taxon>
        <taxon>Glomerellales</taxon>
        <taxon>Glomerellaceae</taxon>
        <taxon>Colletotrichum</taxon>
        <taxon>Colletotrichum boninense species complex</taxon>
    </lineage>
</organism>
<protein>
    <submittedName>
        <fullName evidence="2">Uncharacterized protein</fullName>
    </submittedName>
</protein>
<evidence type="ECO:0000313" key="3">
    <source>
        <dbReference type="Proteomes" id="UP000781932"/>
    </source>
</evidence>
<feature type="compositionally biased region" description="Polar residues" evidence="1">
    <location>
        <begin position="116"/>
        <end position="138"/>
    </location>
</feature>
<comment type="caution">
    <text evidence="2">The sequence shown here is derived from an EMBL/GenBank/DDBJ whole genome shotgun (WGS) entry which is preliminary data.</text>
</comment>
<accession>A0A9P6LLV5</accession>
<sequence length="359" mass="39353">MAPKRGAEEEIRARADVVRARLTIPDRHAEPRLQDRANQVRGRLAIPGHHAEKVIMHRATKIRKNMNLPRTVAHSDLDHSDSDGRPQSSSNPSAAAVPSEDSISSSPPWLNMDGAPTSQVRQELSSPTVSLFSPSGRPTENPMVSAFSSGGHPHIRAYLYTDRNNRASVVRSRSPQPSDLPSTPCSHSAFRKRRFCSSGTVSNTISTGTIGHSPHRYESGAIMSSSPIREVPVLDPFNPSNNTGQPYLQIQPWKSQPNDYNSYCAAQLAEARCFAKIGHRGPFRIGRYLCLVDTDTGEPKRIALMRPDGEGGFCYVDTRTRQHVPEVTPLDSGIPIWGDKGEFHGFKEGRTAACVFGTG</sequence>
<gene>
    <name evidence="2" type="ORF">CkaCkLH20_05808</name>
</gene>
<dbReference type="Proteomes" id="UP000781932">
    <property type="component" value="Unassembled WGS sequence"/>
</dbReference>
<name>A0A9P6LLV5_9PEZI</name>